<keyword evidence="3" id="KW-1185">Reference proteome</keyword>
<dbReference type="EMBL" id="KZ613968">
    <property type="protein sequence ID" value="PMD30280.1"/>
    <property type="molecule type" value="Genomic_DNA"/>
</dbReference>
<organism evidence="2 3">
    <name type="scientific">Hyaloscypha variabilis (strain UAMH 11265 / GT02V1 / F)</name>
    <name type="common">Meliniomyces variabilis</name>
    <dbReference type="NCBI Taxonomy" id="1149755"/>
    <lineage>
        <taxon>Eukaryota</taxon>
        <taxon>Fungi</taxon>
        <taxon>Dikarya</taxon>
        <taxon>Ascomycota</taxon>
        <taxon>Pezizomycotina</taxon>
        <taxon>Leotiomycetes</taxon>
        <taxon>Helotiales</taxon>
        <taxon>Hyaloscyphaceae</taxon>
        <taxon>Hyaloscypha</taxon>
        <taxon>Hyaloscypha variabilis</taxon>
    </lineage>
</organism>
<gene>
    <name evidence="2" type="ORF">L207DRAFT_229447</name>
</gene>
<protein>
    <submittedName>
        <fullName evidence="2">Uncharacterized protein</fullName>
    </submittedName>
</protein>
<name>A0A2J6QVJ5_HYAVF</name>
<feature type="region of interest" description="Disordered" evidence="1">
    <location>
        <begin position="575"/>
        <end position="595"/>
    </location>
</feature>
<proteinExistence type="predicted"/>
<reference evidence="2 3" key="1">
    <citation type="submission" date="2016-04" db="EMBL/GenBank/DDBJ databases">
        <title>A degradative enzymes factory behind the ericoid mycorrhizal symbiosis.</title>
        <authorList>
            <consortium name="DOE Joint Genome Institute"/>
            <person name="Martino E."/>
            <person name="Morin E."/>
            <person name="Grelet G."/>
            <person name="Kuo A."/>
            <person name="Kohler A."/>
            <person name="Daghino S."/>
            <person name="Barry K."/>
            <person name="Choi C."/>
            <person name="Cichocki N."/>
            <person name="Clum A."/>
            <person name="Copeland A."/>
            <person name="Hainaut M."/>
            <person name="Haridas S."/>
            <person name="Labutti K."/>
            <person name="Lindquist E."/>
            <person name="Lipzen A."/>
            <person name="Khouja H.-R."/>
            <person name="Murat C."/>
            <person name="Ohm R."/>
            <person name="Olson A."/>
            <person name="Spatafora J."/>
            <person name="Veneault-Fourrey C."/>
            <person name="Henrissat B."/>
            <person name="Grigoriev I."/>
            <person name="Martin F."/>
            <person name="Perotto S."/>
        </authorList>
    </citation>
    <scope>NUCLEOTIDE SEQUENCE [LARGE SCALE GENOMIC DNA]</scope>
    <source>
        <strain evidence="2 3">F</strain>
    </source>
</reference>
<evidence type="ECO:0000256" key="1">
    <source>
        <dbReference type="SAM" id="MobiDB-lite"/>
    </source>
</evidence>
<sequence length="624" mass="69881">MPKQYRIDYFMTPSFPQAVKNYWGGTEITGTTYAPDVIGWIDRLSLSFKQSGDFGDRKDLEEICKIVTDAMRDWKLKEERGIKPPQPFSAADIARVVAASVDLDNKNLFNETFDKCPYKVPASNFGFIGAGLLRYGLNSLLPKLSLHVSAFSKLSDRLDIINAVQDGVAEETKRLDHADVTSYQAWAYKEWERSISDTEVTISSARDGIALANYCRKLPPLDIFDKVLPGVKRNISFTPMILTFEHAIFTAGIEERIPHDIARAVFADIILAMLNGFGLLALGTLVTPPRPTTGYESYSSFYRQPDPVLDAERCRDIALVLCHCQSLSLITELNLLVSNLAEEARATNLVRFDLIFLPFLKVLGSTIQELGIVVQMSPLQSLFQQVLSIYLERYVQPEPQRSMDWSRPTVVCDCQDCSSLNRFLANPTQRTHRFTINGKRRDHVFSKVADTGIDHVVDPTGSCHSLILSKNEKYFELMHKAWKDRCTVAKNQLRAIYTEVGLKPLLAGLYDPILSLSIVSGGAAREYRLPPPPSASGVAQIPEPVIPRPLAPISNNVQGGRQLPSLSSVIAQQWQPLSSSGSNGKPETRPPKSLLSMINFDKMPRCMSQRERRCDLYTYFPSVH</sequence>
<dbReference type="AlphaFoldDB" id="A0A2J6QVJ5"/>
<dbReference type="Proteomes" id="UP000235786">
    <property type="component" value="Unassembled WGS sequence"/>
</dbReference>
<accession>A0A2J6QVJ5</accession>
<evidence type="ECO:0000313" key="2">
    <source>
        <dbReference type="EMBL" id="PMD30280.1"/>
    </source>
</evidence>
<evidence type="ECO:0000313" key="3">
    <source>
        <dbReference type="Proteomes" id="UP000235786"/>
    </source>
</evidence>
<dbReference type="OrthoDB" id="27483at2759"/>
<feature type="compositionally biased region" description="Polar residues" evidence="1">
    <location>
        <begin position="575"/>
        <end position="585"/>
    </location>
</feature>